<evidence type="ECO:0000256" key="1">
    <source>
        <dbReference type="SAM" id="SignalP"/>
    </source>
</evidence>
<dbReference type="EMBL" id="KN716156">
    <property type="protein sequence ID" value="KJH53061.1"/>
    <property type="molecule type" value="Genomic_DNA"/>
</dbReference>
<evidence type="ECO:0008006" key="4">
    <source>
        <dbReference type="Google" id="ProtNLM"/>
    </source>
</evidence>
<sequence length="217" mass="23764">MRFFHVIYLYLIFIVVTVQSCSSGTSFARESEIITDPAFTFTVSPPVRWTYYPRIGNTGLVTLTNFFPGQSVTSAEALQYAQNDVNAAFLEALNEVPIATVGITTSVSYSPDEISNCYIGQTIPGGTRIGYLAGGAVTQISLVSGVSATAVSCPLPINQIQTGIGPYEDYTKVVTVSTRGGTTLSRYTWIRILSQFQSILNYRYQALFRSKITMENI</sequence>
<reference evidence="2 3" key="1">
    <citation type="submission" date="2013-11" db="EMBL/GenBank/DDBJ databases">
        <title>Draft genome of the bovine lungworm Dictyocaulus viviparus.</title>
        <authorList>
            <person name="Mitreva M."/>
        </authorList>
    </citation>
    <scope>NUCLEOTIDE SEQUENCE [LARGE SCALE GENOMIC DNA]</scope>
    <source>
        <strain evidence="2 3">HannoverDv2000</strain>
    </source>
</reference>
<gene>
    <name evidence="2" type="ORF">DICVIV_00746</name>
</gene>
<accession>A0A0D8YEJ7</accession>
<dbReference type="AlphaFoldDB" id="A0A0D8YEJ7"/>
<dbReference type="Proteomes" id="UP000053766">
    <property type="component" value="Unassembled WGS sequence"/>
</dbReference>
<protein>
    <recommendedName>
        <fullName evidence="4">Tectonic domain-containing protein</fullName>
    </recommendedName>
</protein>
<keyword evidence="3" id="KW-1185">Reference proteome</keyword>
<feature type="chain" id="PRO_5002336584" description="Tectonic domain-containing protein" evidence="1">
    <location>
        <begin position="21"/>
        <end position="217"/>
    </location>
</feature>
<proteinExistence type="predicted"/>
<dbReference type="OrthoDB" id="5779933at2759"/>
<feature type="signal peptide" evidence="1">
    <location>
        <begin position="1"/>
        <end position="20"/>
    </location>
</feature>
<reference evidence="3" key="2">
    <citation type="journal article" date="2016" name="Sci. Rep.">
        <title>Dictyocaulus viviparus genome, variome and transcriptome elucidate lungworm biology and support future intervention.</title>
        <authorList>
            <person name="McNulty S.N."/>
            <person name="Strube C."/>
            <person name="Rosa B.A."/>
            <person name="Martin J.C."/>
            <person name="Tyagi R."/>
            <person name="Choi Y.J."/>
            <person name="Wang Q."/>
            <person name="Hallsworth Pepin K."/>
            <person name="Zhang X."/>
            <person name="Ozersky P."/>
            <person name="Wilson R.K."/>
            <person name="Sternberg P.W."/>
            <person name="Gasser R.B."/>
            <person name="Mitreva M."/>
        </authorList>
    </citation>
    <scope>NUCLEOTIDE SEQUENCE [LARGE SCALE GENOMIC DNA]</scope>
    <source>
        <strain evidence="3">HannoverDv2000</strain>
    </source>
</reference>
<name>A0A0D8YEJ7_DICVI</name>
<organism evidence="2 3">
    <name type="scientific">Dictyocaulus viviparus</name>
    <name type="common">Bovine lungworm</name>
    <dbReference type="NCBI Taxonomy" id="29172"/>
    <lineage>
        <taxon>Eukaryota</taxon>
        <taxon>Metazoa</taxon>
        <taxon>Ecdysozoa</taxon>
        <taxon>Nematoda</taxon>
        <taxon>Chromadorea</taxon>
        <taxon>Rhabditida</taxon>
        <taxon>Rhabditina</taxon>
        <taxon>Rhabditomorpha</taxon>
        <taxon>Strongyloidea</taxon>
        <taxon>Metastrongylidae</taxon>
        <taxon>Dictyocaulus</taxon>
    </lineage>
</organism>
<dbReference type="PROSITE" id="PS51257">
    <property type="entry name" value="PROKAR_LIPOPROTEIN"/>
    <property type="match status" value="1"/>
</dbReference>
<keyword evidence="1" id="KW-0732">Signal</keyword>
<evidence type="ECO:0000313" key="3">
    <source>
        <dbReference type="Proteomes" id="UP000053766"/>
    </source>
</evidence>
<evidence type="ECO:0000313" key="2">
    <source>
        <dbReference type="EMBL" id="KJH53061.1"/>
    </source>
</evidence>